<keyword evidence="2" id="KW-1185">Reference proteome</keyword>
<evidence type="ECO:0000313" key="2">
    <source>
        <dbReference type="Proteomes" id="UP001497744"/>
    </source>
</evidence>
<organism evidence="1 2">
    <name type="scientific">Babesia caballi</name>
    <dbReference type="NCBI Taxonomy" id="5871"/>
    <lineage>
        <taxon>Eukaryota</taxon>
        <taxon>Sar</taxon>
        <taxon>Alveolata</taxon>
        <taxon>Apicomplexa</taxon>
        <taxon>Aconoidasida</taxon>
        <taxon>Piroplasmida</taxon>
        <taxon>Babesiidae</taxon>
        <taxon>Babesia</taxon>
    </lineage>
</organism>
<evidence type="ECO:0000313" key="1">
    <source>
        <dbReference type="EMBL" id="GIX62600.1"/>
    </source>
</evidence>
<comment type="caution">
    <text evidence="1">The sequence shown here is derived from an EMBL/GenBank/DDBJ whole genome shotgun (WGS) entry which is preliminary data.</text>
</comment>
<dbReference type="AlphaFoldDB" id="A0AAV4LS39"/>
<accession>A0AAV4LS39</accession>
<gene>
    <name evidence="1" type="ORF">BcabD6B2_20350</name>
</gene>
<sequence length="174" mass="19232">MFSLETLLNNILQRGKNSIQYTIICHTTLLNLTIKPLLHLIPNPLHQLLKAFRHLTGAHALSKLPNNFQNNIPRTVLLQLLNHTKPLEEPDDKVQHGVADLVLCHVRGNNAAAGDYGSGTTLTIIPNKLPKSVGQLGNKAITGTIQSHPNLLNLLTKLEIRLSNFFEKILNLVG</sequence>
<protein>
    <submittedName>
        <fullName evidence="1">Pentapeptide repeat-containing protein</fullName>
    </submittedName>
</protein>
<reference evidence="1 2" key="1">
    <citation type="submission" date="2021-06" db="EMBL/GenBank/DDBJ databases">
        <title>Genome sequence of Babesia caballi.</title>
        <authorList>
            <person name="Yamagishi J."/>
            <person name="Kidaka T."/>
            <person name="Ochi A."/>
        </authorList>
    </citation>
    <scope>NUCLEOTIDE SEQUENCE [LARGE SCALE GENOMIC DNA]</scope>
    <source>
        <strain evidence="1">USDA-D6B2</strain>
    </source>
</reference>
<dbReference type="Proteomes" id="UP001497744">
    <property type="component" value="Unassembled WGS sequence"/>
</dbReference>
<dbReference type="GeneID" id="94194081"/>
<dbReference type="EMBL" id="BPLF01000002">
    <property type="protein sequence ID" value="GIX62600.1"/>
    <property type="molecule type" value="Genomic_DNA"/>
</dbReference>
<name>A0AAV4LS39_BABCB</name>
<proteinExistence type="predicted"/>
<dbReference type="RefSeq" id="XP_067714669.1">
    <property type="nucleotide sequence ID" value="XM_067858568.1"/>
</dbReference>